<dbReference type="Proteomes" id="UP000838102">
    <property type="component" value="Unassembled WGS sequence"/>
</dbReference>
<keyword evidence="3" id="KW-1185">Reference proteome</keyword>
<protein>
    <submittedName>
        <fullName evidence="2">Uncharacterized protein</fullName>
    </submittedName>
</protein>
<organism evidence="2 3">
    <name type="scientific">Convivina praedatoris</name>
    <dbReference type="NCBI Taxonomy" id="2880963"/>
    <lineage>
        <taxon>Bacteria</taxon>
        <taxon>Bacillati</taxon>
        <taxon>Bacillota</taxon>
        <taxon>Bacilli</taxon>
        <taxon>Lactobacillales</taxon>
        <taxon>Lactobacillaceae</taxon>
        <taxon>Convivina</taxon>
    </lineage>
</organism>
<dbReference type="RefSeq" id="WP_248706256.1">
    <property type="nucleotide sequence ID" value="NZ_CAKOEU010000003.1"/>
</dbReference>
<evidence type="ECO:0000256" key="1">
    <source>
        <dbReference type="SAM" id="Phobius"/>
    </source>
</evidence>
<feature type="transmembrane region" description="Helical" evidence="1">
    <location>
        <begin position="60"/>
        <end position="76"/>
    </location>
</feature>
<accession>A0ABN8H9E3</accession>
<keyword evidence="1" id="KW-1133">Transmembrane helix</keyword>
<feature type="transmembrane region" description="Helical" evidence="1">
    <location>
        <begin position="6"/>
        <end position="24"/>
    </location>
</feature>
<evidence type="ECO:0000313" key="2">
    <source>
        <dbReference type="EMBL" id="CAH1854351.1"/>
    </source>
</evidence>
<comment type="caution">
    <text evidence="2">The sequence shown here is derived from an EMBL/GenBank/DDBJ whole genome shotgun (WGS) entry which is preliminary data.</text>
</comment>
<dbReference type="EMBL" id="CAKOEU010000003">
    <property type="protein sequence ID" value="CAH1854351.1"/>
    <property type="molecule type" value="Genomic_DNA"/>
</dbReference>
<sequence length="79" mass="8923">MIISLIPIVLIIIIAFVIQLRVRDKDPEKFKRMNKYSGFIVVAVSIIAITANFLQNKNGLIDVIWLALLGPAIYLIRSN</sequence>
<keyword evidence="1" id="KW-0812">Transmembrane</keyword>
<proteinExistence type="predicted"/>
<gene>
    <name evidence="2" type="ORF">LMG032447_00848</name>
</gene>
<reference evidence="2" key="1">
    <citation type="submission" date="2022-03" db="EMBL/GenBank/DDBJ databases">
        <authorList>
            <person name="Hettiarachchi G."/>
        </authorList>
    </citation>
    <scope>NUCLEOTIDE SEQUENCE</scope>
    <source>
        <strain evidence="2">LMG 32447</strain>
    </source>
</reference>
<evidence type="ECO:0000313" key="3">
    <source>
        <dbReference type="Proteomes" id="UP000838102"/>
    </source>
</evidence>
<keyword evidence="1" id="KW-0472">Membrane</keyword>
<name>A0ABN8H9E3_9LACO</name>
<feature type="transmembrane region" description="Helical" evidence="1">
    <location>
        <begin position="36"/>
        <end position="54"/>
    </location>
</feature>